<evidence type="ECO:0000259" key="16">
    <source>
        <dbReference type="PROSITE" id="PS50011"/>
    </source>
</evidence>
<dbReference type="Pfam" id="PF16183">
    <property type="entry name" value="Kinesin_assoc"/>
    <property type="match status" value="1"/>
</dbReference>
<dbReference type="InterPro" id="IPR001752">
    <property type="entry name" value="Kinesin_motor_dom"/>
</dbReference>
<dbReference type="InterPro" id="IPR000719">
    <property type="entry name" value="Prot_kinase_dom"/>
</dbReference>
<evidence type="ECO:0000313" key="19">
    <source>
        <dbReference type="Proteomes" id="UP000615446"/>
    </source>
</evidence>
<evidence type="ECO:0000256" key="11">
    <source>
        <dbReference type="ARBA" id="ARBA00023212"/>
    </source>
</evidence>
<dbReference type="EMBL" id="BLAL01000319">
    <property type="protein sequence ID" value="GET03311.1"/>
    <property type="molecule type" value="Genomic_DNA"/>
</dbReference>
<dbReference type="CDD" id="cd01365">
    <property type="entry name" value="KISc_KIF1A_KIF1B"/>
    <property type="match status" value="1"/>
</dbReference>
<reference evidence="18" key="1">
    <citation type="submission" date="2019-10" db="EMBL/GenBank/DDBJ databases">
        <title>Conservation and host-specific expression of non-tandemly repeated heterogenous ribosome RNA gene in arbuscular mycorrhizal fungi.</title>
        <authorList>
            <person name="Maeda T."/>
            <person name="Kobayashi Y."/>
            <person name="Nakagawa T."/>
            <person name="Ezawa T."/>
            <person name="Yamaguchi K."/>
            <person name="Bino T."/>
            <person name="Nishimoto Y."/>
            <person name="Shigenobu S."/>
            <person name="Kawaguchi M."/>
        </authorList>
    </citation>
    <scope>NUCLEOTIDE SEQUENCE</scope>
    <source>
        <strain evidence="18">HR1</strain>
    </source>
</reference>
<comment type="subcellular location">
    <subcellularLocation>
        <location evidence="1">Cytoplasm</location>
        <location evidence="1">Cytoskeleton</location>
    </subcellularLocation>
</comment>
<keyword evidence="11" id="KW-0206">Cytoskeleton</keyword>
<dbReference type="Pfam" id="PF07714">
    <property type="entry name" value="PK_Tyr_Ser-Thr"/>
    <property type="match status" value="1"/>
</dbReference>
<evidence type="ECO:0000256" key="5">
    <source>
        <dbReference type="ARBA" id="ARBA00022490"/>
    </source>
</evidence>
<dbReference type="PROSITE" id="PS00411">
    <property type="entry name" value="KINESIN_MOTOR_1"/>
    <property type="match status" value="1"/>
</dbReference>
<dbReference type="GO" id="GO:0047496">
    <property type="term" value="P:vesicle transport along microtubule"/>
    <property type="evidence" value="ECO:0007669"/>
    <property type="project" value="UniProtKB-ARBA"/>
</dbReference>
<evidence type="ECO:0000256" key="7">
    <source>
        <dbReference type="ARBA" id="ARBA00022741"/>
    </source>
</evidence>
<evidence type="ECO:0000256" key="13">
    <source>
        <dbReference type="SAM" id="Coils"/>
    </source>
</evidence>
<feature type="domain" description="Kinesin motor" evidence="17">
    <location>
        <begin position="5"/>
        <end position="354"/>
    </location>
</feature>
<evidence type="ECO:0000256" key="2">
    <source>
        <dbReference type="ARBA" id="ARBA00005575"/>
    </source>
</evidence>
<evidence type="ECO:0000256" key="4">
    <source>
        <dbReference type="ARBA" id="ARBA00022448"/>
    </source>
</evidence>
<comment type="caution">
    <text evidence="18">The sequence shown here is derived from an EMBL/GenBank/DDBJ whole genome shotgun (WGS) entry which is preliminary data.</text>
</comment>
<dbReference type="GO" id="GO:0008017">
    <property type="term" value="F:microtubule binding"/>
    <property type="evidence" value="ECO:0007669"/>
    <property type="project" value="InterPro"/>
</dbReference>
<protein>
    <submittedName>
        <fullName evidence="18">Kinesin-like protein</fullName>
    </submittedName>
</protein>
<dbReference type="InterPro" id="IPR019821">
    <property type="entry name" value="Kinesin_motor_CS"/>
</dbReference>
<dbReference type="FunFam" id="3.40.850.10:FF:000047">
    <property type="entry name" value="Kinesin family protein"/>
    <property type="match status" value="1"/>
</dbReference>
<evidence type="ECO:0000256" key="12">
    <source>
        <dbReference type="PROSITE-ProRule" id="PRU00283"/>
    </source>
</evidence>
<evidence type="ECO:0000256" key="10">
    <source>
        <dbReference type="ARBA" id="ARBA00023175"/>
    </source>
</evidence>
<feature type="domain" description="Protein kinase" evidence="16">
    <location>
        <begin position="988"/>
        <end position="1275"/>
    </location>
</feature>
<dbReference type="Pfam" id="PF00498">
    <property type="entry name" value="FHA"/>
    <property type="match status" value="1"/>
</dbReference>
<dbReference type="GO" id="GO:0005524">
    <property type="term" value="F:ATP binding"/>
    <property type="evidence" value="ECO:0007669"/>
    <property type="project" value="UniProtKB-UniRule"/>
</dbReference>
<dbReference type="GO" id="GO:0008574">
    <property type="term" value="F:plus-end-directed microtubule motor activity"/>
    <property type="evidence" value="ECO:0007669"/>
    <property type="project" value="UniProtKB-ARBA"/>
</dbReference>
<feature type="region of interest" description="Disordered" evidence="14">
    <location>
        <begin position="594"/>
        <end position="619"/>
    </location>
</feature>
<dbReference type="Gene3D" id="3.40.850.10">
    <property type="entry name" value="Kinesin motor domain"/>
    <property type="match status" value="1"/>
</dbReference>
<dbReference type="PRINTS" id="PR00380">
    <property type="entry name" value="KINESINHEAVY"/>
</dbReference>
<dbReference type="SUPFAM" id="SSF52540">
    <property type="entry name" value="P-loop containing nucleoside triphosphate hydrolases"/>
    <property type="match status" value="1"/>
</dbReference>
<dbReference type="Gene3D" id="1.10.510.10">
    <property type="entry name" value="Transferase(Phosphotransferase) domain 1"/>
    <property type="match status" value="1"/>
</dbReference>
<comment type="similarity">
    <text evidence="3">Belongs to the protein kinase superfamily. TKL Ser/Thr protein kinase family. ROCO subfamily.</text>
</comment>
<dbReference type="PROSITE" id="PS50006">
    <property type="entry name" value="FHA_DOMAIN"/>
    <property type="match status" value="1"/>
</dbReference>
<dbReference type="InterPro" id="IPR032405">
    <property type="entry name" value="Kinesin_assoc"/>
</dbReference>
<dbReference type="InterPro" id="IPR008984">
    <property type="entry name" value="SMAD_FHA_dom_sf"/>
</dbReference>
<evidence type="ECO:0000313" key="18">
    <source>
        <dbReference type="EMBL" id="GET03311.1"/>
    </source>
</evidence>
<dbReference type="SUPFAM" id="SSF49879">
    <property type="entry name" value="SMAD/FHA domain"/>
    <property type="match status" value="1"/>
</dbReference>
<dbReference type="PROSITE" id="PS50067">
    <property type="entry name" value="KINESIN_MOTOR_2"/>
    <property type="match status" value="1"/>
</dbReference>
<evidence type="ECO:0000256" key="3">
    <source>
        <dbReference type="ARBA" id="ARBA00008171"/>
    </source>
</evidence>
<evidence type="ECO:0000256" key="14">
    <source>
        <dbReference type="SAM" id="MobiDB-lite"/>
    </source>
</evidence>
<dbReference type="Pfam" id="PF00225">
    <property type="entry name" value="Kinesin"/>
    <property type="match status" value="1"/>
</dbReference>
<dbReference type="FunFam" id="2.60.200.20:FF:000021">
    <property type="entry name" value="Kinesin family protein"/>
    <property type="match status" value="1"/>
</dbReference>
<dbReference type="Gene3D" id="6.10.250.2520">
    <property type="match status" value="1"/>
</dbReference>
<keyword evidence="10 12" id="KW-0505">Motor protein</keyword>
<comment type="similarity">
    <text evidence="2">Belongs to the protein kinase superfamily. CAMK Ser/Thr protein kinase family. CHEK2 subfamily.</text>
</comment>
<evidence type="ECO:0000256" key="8">
    <source>
        <dbReference type="ARBA" id="ARBA00022840"/>
    </source>
</evidence>
<dbReference type="GO" id="GO:0004672">
    <property type="term" value="F:protein kinase activity"/>
    <property type="evidence" value="ECO:0007669"/>
    <property type="project" value="InterPro"/>
</dbReference>
<keyword evidence="7 12" id="KW-0547">Nucleotide-binding</keyword>
<dbReference type="InterPro" id="IPR001245">
    <property type="entry name" value="Ser-Thr/Tyr_kinase_cat_dom"/>
</dbReference>
<feature type="domain" description="FHA" evidence="15">
    <location>
        <begin position="504"/>
        <end position="555"/>
    </location>
</feature>
<dbReference type="SUPFAM" id="SSF57997">
    <property type="entry name" value="Tropomyosin"/>
    <property type="match status" value="1"/>
</dbReference>
<dbReference type="GO" id="GO:0005546">
    <property type="term" value="F:phosphatidylinositol-4,5-bisphosphate binding"/>
    <property type="evidence" value="ECO:0007669"/>
    <property type="project" value="UniProtKB-ARBA"/>
</dbReference>
<feature type="binding site" evidence="12">
    <location>
        <begin position="108"/>
        <end position="115"/>
    </location>
    <ligand>
        <name>ATP</name>
        <dbReference type="ChEBI" id="CHEBI:30616"/>
    </ligand>
</feature>
<evidence type="ECO:0000256" key="9">
    <source>
        <dbReference type="ARBA" id="ARBA00023054"/>
    </source>
</evidence>
<keyword evidence="8 12" id="KW-0067">ATP-binding</keyword>
<dbReference type="PANTHER" id="PTHR47117">
    <property type="entry name" value="STAR-RELATED LIPID TRANSFER PROTEIN 9"/>
    <property type="match status" value="1"/>
</dbReference>
<gene>
    <name evidence="18" type="ORF">RCL2_002965500</name>
</gene>
<keyword evidence="5" id="KW-0963">Cytoplasm</keyword>
<dbReference type="OrthoDB" id="3176171at2759"/>
<dbReference type="Proteomes" id="UP000615446">
    <property type="component" value="Unassembled WGS sequence"/>
</dbReference>
<dbReference type="CDD" id="cd22705">
    <property type="entry name" value="FHA_KIF1"/>
    <property type="match status" value="1"/>
</dbReference>
<evidence type="ECO:0000256" key="1">
    <source>
        <dbReference type="ARBA" id="ARBA00004245"/>
    </source>
</evidence>
<dbReference type="AlphaFoldDB" id="A0A8H3R431"/>
<evidence type="ECO:0000259" key="17">
    <source>
        <dbReference type="PROSITE" id="PS50067"/>
    </source>
</evidence>
<keyword evidence="9 13" id="KW-0175">Coiled coil</keyword>
<keyword evidence="4" id="KW-0813">Transport</keyword>
<evidence type="ECO:0000256" key="6">
    <source>
        <dbReference type="ARBA" id="ARBA00022701"/>
    </source>
</evidence>
<dbReference type="SMART" id="SM00129">
    <property type="entry name" value="KISc"/>
    <property type="match status" value="1"/>
</dbReference>
<dbReference type="InterPro" id="IPR036961">
    <property type="entry name" value="Kinesin_motor_dom_sf"/>
</dbReference>
<organism evidence="18 19">
    <name type="scientific">Rhizophagus clarus</name>
    <dbReference type="NCBI Taxonomy" id="94130"/>
    <lineage>
        <taxon>Eukaryota</taxon>
        <taxon>Fungi</taxon>
        <taxon>Fungi incertae sedis</taxon>
        <taxon>Mucoromycota</taxon>
        <taxon>Glomeromycotina</taxon>
        <taxon>Glomeromycetes</taxon>
        <taxon>Glomerales</taxon>
        <taxon>Glomeraceae</taxon>
        <taxon>Rhizophagus</taxon>
    </lineage>
</organism>
<name>A0A8H3R431_9GLOM</name>
<dbReference type="InterPro" id="IPR011009">
    <property type="entry name" value="Kinase-like_dom_sf"/>
</dbReference>
<keyword evidence="6" id="KW-0493">Microtubule</keyword>
<dbReference type="PROSITE" id="PS50011">
    <property type="entry name" value="PROTEIN_KINASE_DOM"/>
    <property type="match status" value="1"/>
</dbReference>
<dbReference type="InterPro" id="IPR027417">
    <property type="entry name" value="P-loop_NTPase"/>
</dbReference>
<comment type="similarity">
    <text evidence="12">Belongs to the TRAFAC class myosin-kinesin ATPase superfamily. Kinesin family.</text>
</comment>
<evidence type="ECO:0000259" key="15">
    <source>
        <dbReference type="PROSITE" id="PS50006"/>
    </source>
</evidence>
<proteinExistence type="inferred from homology"/>
<dbReference type="GO" id="GO:0005874">
    <property type="term" value="C:microtubule"/>
    <property type="evidence" value="ECO:0007669"/>
    <property type="project" value="UniProtKB-KW"/>
</dbReference>
<dbReference type="InterPro" id="IPR000253">
    <property type="entry name" value="FHA_dom"/>
</dbReference>
<sequence length="1275" mass="147245">MGGGNIKVVVRCRPLNSREIARGAKCLIRMDGNQTIITRPDINDPGNVRVAKRNGVEDMKSFTFDESYWSFDKNDPNYATQAMLYEDLGEELLDHTFEGYNTCIFAYGQTGAGKTYSMMGYGEDKGIIPLTCFELFKRINNNQDPELTYQVQVSYIEIYNEQVRDLLNPRNKKSLKVREHPVLGPYVEDLSKLVVNSFDDIESLLDEGNKLRTVSATNINETSSRSHAIFTLLVTQKRHDSRTNIDTEKVSRISLVDLAGSERANSTGATGTRLKEGANINKSLITFGKVIAVLAEQSSGYRKYFVPYRDSVLTWLLKDSLGGNSKTVMIAAISPADYDETLSTLRYADAAKRIKNKAVVNEDPNVRLTRELKVELLMLRSKVGGGASYDSSAPYDSSVPPSQQLVVLQDKDGNTIKKTKEELTDQIQVTEKLMKEINETWAEKLRKTEEIQQEREKTLKELGIMVEKNAFGIHPHKKVPHLVNLDEDPLLSECIVYQIKPGKTRVGRIGSDVPSDIRLSGENILDEHCYFENVKGVVTLHPHEDSITMVNGIRINKAKKLRSGYRIILGDFHVFRFNNPEEVRIERMKAKQPNISINGPLIPSGNGEDSAKASDSPTSTDSLISEAVIDWNFAKREVAINSSSSGIDTNLNTLGTLPDDDHLKKILRTRRTRPDSRNSAFDDNSYSPEIPAAELEDKLKAIKEEMQQQLDLQKQEYEEKIKLIEKSNQEYEEKIKLIEKSNQEYEEKVKLIEKSNQEYEEKIKSIEKSNQEYGEKIKSEEKSNQEYEEKVKLIEKSNQEYEEKVKLIEKSNQEYEEKVKLIEKSNQEYEEKIKLIEKSNQEFEEKVKLIEKSNQEYEEKIKLIEKSNQEYEEKIKSIEKSNQEYEEKTKSIEKSNQEYEEKTKSIEKSNQEYEEKIKLMEKSNLEVDKLKAEKTQMEEKLKMVQKEMQMIQAQEYQHKFSYNPQEEEERIKRLIEDKDINYFEYSNFNKIENIDEGGFGIVNKAKTNDKKQVVLKCFIERKNSKIEDDDVKKFVKELKLLRTISSHDNINSFLGITIDLAGNYIMILEYANGGNLRDYLKENFDLLLWENKIQMALDIIYGLKYLHSKGIIHKDLHSKNILVNNDRLLIADFRLTKKLTVATSNSTENRIGIIEYVDPQFYKNINYERDVIERDILRYHISHLNLREKPIEGTPSKYKQLYQNCWNDDPRKRPDINQVYDEILNQSSQFNTDDTNTQHEDSLVVSNSSNKYNLNLQPGHSNLCIEIKLLKEEAN</sequence>
<accession>A0A8H3R431</accession>
<feature type="coiled-coil region" evidence="13">
    <location>
        <begin position="692"/>
        <end position="954"/>
    </location>
</feature>
<dbReference type="SUPFAM" id="SSF56112">
    <property type="entry name" value="Protein kinase-like (PK-like)"/>
    <property type="match status" value="1"/>
</dbReference>
<dbReference type="Gene3D" id="2.60.200.20">
    <property type="match status" value="1"/>
</dbReference>